<dbReference type="AlphaFoldDB" id="A0A508WSN6"/>
<reference evidence="1" key="1">
    <citation type="submission" date="2019-06" db="EMBL/GenBank/DDBJ databases">
        <authorList>
            <person name="Le Quere A."/>
            <person name="Colella S."/>
        </authorList>
    </citation>
    <scope>NUCLEOTIDE SEQUENCE</scope>
    <source>
        <strain evidence="1">EmedicaeMD41</strain>
    </source>
</reference>
<name>A0A508WSN6_9HYPH</name>
<dbReference type="Proteomes" id="UP000507954">
    <property type="component" value="Unassembled WGS sequence"/>
</dbReference>
<organism evidence="1">
    <name type="scientific">Sinorhizobium medicae</name>
    <dbReference type="NCBI Taxonomy" id="110321"/>
    <lineage>
        <taxon>Bacteria</taxon>
        <taxon>Pseudomonadati</taxon>
        <taxon>Pseudomonadota</taxon>
        <taxon>Alphaproteobacteria</taxon>
        <taxon>Hyphomicrobiales</taxon>
        <taxon>Rhizobiaceae</taxon>
        <taxon>Sinorhizobium/Ensifer group</taxon>
        <taxon>Sinorhizobium</taxon>
    </lineage>
</organism>
<gene>
    <name evidence="1" type="ORF">EMEDMD4_100033</name>
</gene>
<dbReference type="EMBL" id="CABFNB010000002">
    <property type="protein sequence ID" value="VTZ59046.1"/>
    <property type="molecule type" value="Genomic_DNA"/>
</dbReference>
<dbReference type="RefSeq" id="WP_018208696.1">
    <property type="nucleotide sequence ID" value="NZ_CABFNB010000002.1"/>
</dbReference>
<evidence type="ECO:0000313" key="1">
    <source>
        <dbReference type="EMBL" id="VTZ59046.1"/>
    </source>
</evidence>
<proteinExistence type="predicted"/>
<protein>
    <submittedName>
        <fullName evidence="1">Uncharacterized protein</fullName>
    </submittedName>
</protein>
<sequence length="104" mass="12170">MSFKLLAEVDRLDCLLRDIKRLQASDMRASDLGNEIPLLEDYRLTARRVPCLQGTVYGHPLLSDGKTIFTSELYAYFEEDGQLYARTLNHWYRLDVSRDRRQDA</sequence>
<accession>A0A508WSN6</accession>